<evidence type="ECO:0000313" key="2">
    <source>
        <dbReference type="Proteomes" id="UP001054945"/>
    </source>
</evidence>
<evidence type="ECO:0000313" key="1">
    <source>
        <dbReference type="EMBL" id="GIX76410.1"/>
    </source>
</evidence>
<dbReference type="AlphaFoldDB" id="A0AAV4MWR6"/>
<dbReference type="EMBL" id="BPLR01002662">
    <property type="protein sequence ID" value="GIX76410.1"/>
    <property type="molecule type" value="Genomic_DNA"/>
</dbReference>
<comment type="caution">
    <text evidence="1">The sequence shown here is derived from an EMBL/GenBank/DDBJ whole genome shotgun (WGS) entry which is preliminary data.</text>
</comment>
<protein>
    <submittedName>
        <fullName evidence="1">Uncharacterized protein</fullName>
    </submittedName>
</protein>
<dbReference type="Proteomes" id="UP001054945">
    <property type="component" value="Unassembled WGS sequence"/>
</dbReference>
<gene>
    <name evidence="1" type="ORF">CEXT_111151</name>
</gene>
<organism evidence="1 2">
    <name type="scientific">Caerostris extrusa</name>
    <name type="common">Bark spider</name>
    <name type="synonym">Caerostris bankana</name>
    <dbReference type="NCBI Taxonomy" id="172846"/>
    <lineage>
        <taxon>Eukaryota</taxon>
        <taxon>Metazoa</taxon>
        <taxon>Ecdysozoa</taxon>
        <taxon>Arthropoda</taxon>
        <taxon>Chelicerata</taxon>
        <taxon>Arachnida</taxon>
        <taxon>Araneae</taxon>
        <taxon>Araneomorphae</taxon>
        <taxon>Entelegynae</taxon>
        <taxon>Araneoidea</taxon>
        <taxon>Araneidae</taxon>
        <taxon>Caerostris</taxon>
    </lineage>
</organism>
<sequence length="83" mass="8952">MFFDNPSAVRSLVPQSLIDTVDQVSKCVANLCSTESIVDRTVAPNALVTSSHARQSSVFLVLASSSSNLLCIKKLCSRTRHEA</sequence>
<proteinExistence type="predicted"/>
<accession>A0AAV4MWR6</accession>
<name>A0AAV4MWR6_CAEEX</name>
<keyword evidence="2" id="KW-1185">Reference proteome</keyword>
<reference evidence="1 2" key="1">
    <citation type="submission" date="2021-06" db="EMBL/GenBank/DDBJ databases">
        <title>Caerostris extrusa draft genome.</title>
        <authorList>
            <person name="Kono N."/>
            <person name="Arakawa K."/>
        </authorList>
    </citation>
    <scope>NUCLEOTIDE SEQUENCE [LARGE SCALE GENOMIC DNA]</scope>
</reference>